<evidence type="ECO:0000313" key="9">
    <source>
        <dbReference type="EMBL" id="KAK3256549.1"/>
    </source>
</evidence>
<evidence type="ECO:0000256" key="4">
    <source>
        <dbReference type="ARBA" id="ARBA00022801"/>
    </source>
</evidence>
<dbReference type="GO" id="GO:0000139">
    <property type="term" value="C:Golgi membrane"/>
    <property type="evidence" value="ECO:0007669"/>
    <property type="project" value="TreeGrafter"/>
</dbReference>
<organism evidence="9 10">
    <name type="scientific">Cymbomonas tetramitiformis</name>
    <dbReference type="NCBI Taxonomy" id="36881"/>
    <lineage>
        <taxon>Eukaryota</taxon>
        <taxon>Viridiplantae</taxon>
        <taxon>Chlorophyta</taxon>
        <taxon>Pyramimonadophyceae</taxon>
        <taxon>Pyramimonadales</taxon>
        <taxon>Pyramimonadaceae</taxon>
        <taxon>Cymbomonas</taxon>
    </lineage>
</organism>
<evidence type="ECO:0000313" key="10">
    <source>
        <dbReference type="Proteomes" id="UP001190700"/>
    </source>
</evidence>
<dbReference type="EMBL" id="LGRX02021550">
    <property type="protein sequence ID" value="KAK3256549.1"/>
    <property type="molecule type" value="Genomic_DNA"/>
</dbReference>
<dbReference type="EC" id="3.2.1.-" evidence="8"/>
<proteinExistence type="inferred from homology"/>
<evidence type="ECO:0000256" key="1">
    <source>
        <dbReference type="ARBA" id="ARBA00001913"/>
    </source>
</evidence>
<comment type="caution">
    <text evidence="9">The sequence shown here is derived from an EMBL/GenBank/DDBJ whole genome shotgun (WGS) entry which is preliminary data.</text>
</comment>
<keyword evidence="6" id="KW-0479">Metal-binding</keyword>
<comment type="cofactor">
    <cofactor evidence="1 6">
        <name>Ca(2+)</name>
        <dbReference type="ChEBI" id="CHEBI:29108"/>
    </cofactor>
</comment>
<dbReference type="GO" id="GO:0004571">
    <property type="term" value="F:mannosyl-oligosaccharide 1,2-alpha-mannosidase activity"/>
    <property type="evidence" value="ECO:0007669"/>
    <property type="project" value="InterPro"/>
</dbReference>
<dbReference type="GO" id="GO:0005509">
    <property type="term" value="F:calcium ion binding"/>
    <property type="evidence" value="ECO:0007669"/>
    <property type="project" value="InterPro"/>
</dbReference>
<dbReference type="Gene3D" id="1.50.10.10">
    <property type="match status" value="1"/>
</dbReference>
<evidence type="ECO:0000256" key="6">
    <source>
        <dbReference type="PIRSR" id="PIRSR601382-2"/>
    </source>
</evidence>
<reference evidence="9 10" key="1">
    <citation type="journal article" date="2015" name="Genome Biol. Evol.">
        <title>Comparative Genomics of a Bacterivorous Green Alga Reveals Evolutionary Causalities and Consequences of Phago-Mixotrophic Mode of Nutrition.</title>
        <authorList>
            <person name="Burns J.A."/>
            <person name="Paasch A."/>
            <person name="Narechania A."/>
            <person name="Kim E."/>
        </authorList>
    </citation>
    <scope>NUCLEOTIDE SEQUENCE [LARGE SCALE GENOMIC DNA]</scope>
    <source>
        <strain evidence="9 10">PLY_AMNH</strain>
    </source>
</reference>
<keyword evidence="10" id="KW-1185">Reference proteome</keyword>
<dbReference type="Pfam" id="PF01532">
    <property type="entry name" value="Glyco_hydro_47"/>
    <property type="match status" value="1"/>
</dbReference>
<comment type="similarity">
    <text evidence="3 8">Belongs to the glycosyl hydrolase 47 family.</text>
</comment>
<dbReference type="SUPFAM" id="SSF48225">
    <property type="entry name" value="Seven-hairpin glycosidases"/>
    <property type="match status" value="1"/>
</dbReference>
<keyword evidence="4 8" id="KW-0378">Hydrolase</keyword>
<dbReference type="Proteomes" id="UP001190700">
    <property type="component" value="Unassembled WGS sequence"/>
</dbReference>
<evidence type="ECO:0000256" key="3">
    <source>
        <dbReference type="ARBA" id="ARBA00007658"/>
    </source>
</evidence>
<evidence type="ECO:0000256" key="2">
    <source>
        <dbReference type="ARBA" id="ARBA00004922"/>
    </source>
</evidence>
<dbReference type="GO" id="GO:0005783">
    <property type="term" value="C:endoplasmic reticulum"/>
    <property type="evidence" value="ECO:0007669"/>
    <property type="project" value="TreeGrafter"/>
</dbReference>
<dbReference type="InterPro" id="IPR050749">
    <property type="entry name" value="Glycosyl_Hydrolase_47"/>
</dbReference>
<dbReference type="InterPro" id="IPR036026">
    <property type="entry name" value="Seven-hairpin_glycosidases"/>
</dbReference>
<dbReference type="GO" id="GO:0005975">
    <property type="term" value="P:carbohydrate metabolic process"/>
    <property type="evidence" value="ECO:0007669"/>
    <property type="project" value="InterPro"/>
</dbReference>
<evidence type="ECO:0000256" key="8">
    <source>
        <dbReference type="RuleBase" id="RU361193"/>
    </source>
</evidence>
<protein>
    <recommendedName>
        <fullName evidence="8">alpha-1,2-Mannosidase</fullName>
        <ecNumber evidence="8">3.2.1.-</ecNumber>
    </recommendedName>
</protein>
<dbReference type="PRINTS" id="PR00747">
    <property type="entry name" value="GLYHDRLASE47"/>
</dbReference>
<comment type="pathway">
    <text evidence="2">Protein modification; protein glycosylation.</text>
</comment>
<accession>A0AAE0KQB6</accession>
<dbReference type="PANTHER" id="PTHR11742">
    <property type="entry name" value="MANNOSYL-OLIGOSACCHARIDE ALPHA-1,2-MANNOSIDASE-RELATED"/>
    <property type="match status" value="1"/>
</dbReference>
<evidence type="ECO:0000256" key="7">
    <source>
        <dbReference type="PIRSR" id="PIRSR601382-3"/>
    </source>
</evidence>
<feature type="binding site" evidence="6">
    <location>
        <position position="282"/>
    </location>
    <ligand>
        <name>Ca(2+)</name>
        <dbReference type="ChEBI" id="CHEBI:29108"/>
    </ligand>
</feature>
<name>A0AAE0KQB6_9CHLO</name>
<dbReference type="InterPro" id="IPR012341">
    <property type="entry name" value="6hp_glycosidase-like_sf"/>
</dbReference>
<dbReference type="InterPro" id="IPR001382">
    <property type="entry name" value="Glyco_hydro_47"/>
</dbReference>
<sequence>MELMALSDRTCDPKYAKLAEAAEAALVKSGRLSGHNGLFLDKVHPQTGTASGSSSMGALSDSFYEYLLKVWLLGGKTAAVKPYHTLWEKAMKGLEEDLLRNSPDGSKSFLATTGASATLTQEHLACFAPGMLALGSRTAPARLKTQYLSVAEKLMETCVASYTLTPTGLGPDSYQFDSSSHLVPLDKEYKQRPEVVESLYILHLTTEKPKYREWGWKIFQAIERQTKVECGYAGIKDVMTSTPKKHLVDKQQSFFLSETLKYLYLLFSDSDRVPLDEWVFNTEAHPMRIFSRGGDTGFKIK</sequence>
<gene>
    <name evidence="9" type="ORF">CYMTET_34318</name>
</gene>
<evidence type="ECO:0000256" key="5">
    <source>
        <dbReference type="ARBA" id="ARBA00023157"/>
    </source>
</evidence>
<keyword evidence="6" id="KW-0106">Calcium</keyword>
<feature type="disulfide bond" evidence="7">
    <location>
        <begin position="126"/>
        <end position="158"/>
    </location>
</feature>
<keyword evidence="8" id="KW-0326">Glycosidase</keyword>
<dbReference type="PANTHER" id="PTHR11742:SF6">
    <property type="entry name" value="MANNOSYL-OLIGOSACCHARIDE ALPHA-1,2-MANNOSIDASE IA-RELATED"/>
    <property type="match status" value="1"/>
</dbReference>
<keyword evidence="5 7" id="KW-1015">Disulfide bond</keyword>
<dbReference type="AlphaFoldDB" id="A0AAE0KQB6"/>